<reference evidence="1" key="1">
    <citation type="submission" date="2017-02" db="UniProtKB">
        <authorList>
            <consortium name="WormBaseParasite"/>
        </authorList>
    </citation>
    <scope>IDENTIFICATION</scope>
</reference>
<organism evidence="1">
    <name type="scientific">Haemonchus placei</name>
    <name type="common">Barber's pole worm</name>
    <dbReference type="NCBI Taxonomy" id="6290"/>
    <lineage>
        <taxon>Eukaryota</taxon>
        <taxon>Metazoa</taxon>
        <taxon>Ecdysozoa</taxon>
        <taxon>Nematoda</taxon>
        <taxon>Chromadorea</taxon>
        <taxon>Rhabditida</taxon>
        <taxon>Rhabditina</taxon>
        <taxon>Rhabditomorpha</taxon>
        <taxon>Strongyloidea</taxon>
        <taxon>Trichostrongylidae</taxon>
        <taxon>Haemonchus</taxon>
    </lineage>
</organism>
<dbReference type="WBParaSite" id="HPLM_0001877401-mRNA-1">
    <property type="protein sequence ID" value="HPLM_0001877401-mRNA-1"/>
    <property type="gene ID" value="HPLM_0001877401"/>
</dbReference>
<protein>
    <submittedName>
        <fullName evidence="1">Ku_N domain-containing protein</fullName>
    </submittedName>
</protein>
<proteinExistence type="predicted"/>
<evidence type="ECO:0000313" key="1">
    <source>
        <dbReference type="WBParaSite" id="HPLM_0001877401-mRNA-1"/>
    </source>
</evidence>
<name>A0A0N4X332_HAEPC</name>
<dbReference type="AlphaFoldDB" id="A0A0N4X332"/>
<sequence>LPEKFLRKHYYSKFYLDINISQYKRCRHDADGHSQDGFRGNPSEQAVGGASLLQVAHAVYRSCDDAKIPPRLCLCMDEKTLLSKRYTNETAEFRQLFEYSKTEILRNECLQNVTEAPQHHTLSVLSLNAMVQQGVRQENE</sequence>
<accession>A0A0N4X332</accession>